<dbReference type="SUPFAM" id="SSF56784">
    <property type="entry name" value="HAD-like"/>
    <property type="match status" value="1"/>
</dbReference>
<dbReference type="OrthoDB" id="3400930at2"/>
<dbReference type="GO" id="GO:0016791">
    <property type="term" value="F:phosphatase activity"/>
    <property type="evidence" value="ECO:0007669"/>
    <property type="project" value="TreeGrafter"/>
</dbReference>
<name>A0A3E1J137_GARVA</name>
<sequence>MQSHSRTNFSSSTRPLSDAFRLALLDLDGVVYRGGNPVEHAADAITNAQQHGMAIEYTTNNSSRFQATVADQLKSFGLTIEPWQIITSSVVAARMVARHVERGSRVLVLGAKHLRDEVQRAGLKPVDSCEDNPQAVIQGWYPRMTWQEMAEVAFAVEHGAQYFVTNRDLTIPRELGIAPGCGSMIQAVINATGVQPIASAGKPESAMYDEARFLVAANIEHNEEDFSDNTEQDEYGNPVISISRSLAVGDRLDTDIEAGTRGGYESLLVLTGVTDPRMLMLAPQHLRPSFVSKDLRGLNEAHETPQLCDTDTFTCGKATARCCDNKTIEVNDTSDINALRAACALAWNLQDRGETLESYMLPEFSL</sequence>
<accession>A0A3E1J137</accession>
<dbReference type="RefSeq" id="WP_116711668.1">
    <property type="nucleotide sequence ID" value="NZ_LRTV01000001.1"/>
</dbReference>
<dbReference type="InterPro" id="IPR023214">
    <property type="entry name" value="HAD_sf"/>
</dbReference>
<dbReference type="Pfam" id="PF13242">
    <property type="entry name" value="Hydrolase_like"/>
    <property type="match status" value="1"/>
</dbReference>
<protein>
    <submittedName>
        <fullName evidence="1">HAD family hydrolase</fullName>
    </submittedName>
</protein>
<comment type="caution">
    <text evidence="1">The sequence shown here is derived from an EMBL/GenBank/DDBJ whole genome shotgun (WGS) entry which is preliminary data.</text>
</comment>
<organism evidence="1 2">
    <name type="scientific">Gardnerella vaginalis</name>
    <dbReference type="NCBI Taxonomy" id="2702"/>
    <lineage>
        <taxon>Bacteria</taxon>
        <taxon>Bacillati</taxon>
        <taxon>Actinomycetota</taxon>
        <taxon>Actinomycetes</taxon>
        <taxon>Bifidobacteriales</taxon>
        <taxon>Bifidobacteriaceae</taxon>
        <taxon>Gardnerella</taxon>
    </lineage>
</organism>
<dbReference type="AlphaFoldDB" id="A0A3E1J137"/>
<dbReference type="InterPro" id="IPR006357">
    <property type="entry name" value="HAD-SF_hydro_IIA"/>
</dbReference>
<dbReference type="NCBIfam" id="TIGR01460">
    <property type="entry name" value="HAD-SF-IIA"/>
    <property type="match status" value="1"/>
</dbReference>
<dbReference type="PANTHER" id="PTHR19288:SF95">
    <property type="entry name" value="D-GLYCEROL 3-PHOSPHATE PHOSPHATASE"/>
    <property type="match status" value="1"/>
</dbReference>
<dbReference type="Proteomes" id="UP000259221">
    <property type="component" value="Unassembled WGS sequence"/>
</dbReference>
<dbReference type="InterPro" id="IPR036412">
    <property type="entry name" value="HAD-like_sf"/>
</dbReference>
<dbReference type="GO" id="GO:0005737">
    <property type="term" value="C:cytoplasm"/>
    <property type="evidence" value="ECO:0007669"/>
    <property type="project" value="TreeGrafter"/>
</dbReference>
<evidence type="ECO:0000313" key="1">
    <source>
        <dbReference type="EMBL" id="RFD80076.1"/>
    </source>
</evidence>
<evidence type="ECO:0000313" key="2">
    <source>
        <dbReference type="Proteomes" id="UP000259221"/>
    </source>
</evidence>
<keyword evidence="1" id="KW-0378">Hydrolase</keyword>
<gene>
    <name evidence="1" type="ORF">AXE77_00715</name>
</gene>
<dbReference type="Gene3D" id="3.40.50.1000">
    <property type="entry name" value="HAD superfamily/HAD-like"/>
    <property type="match status" value="2"/>
</dbReference>
<dbReference type="EMBL" id="LRTV01000001">
    <property type="protein sequence ID" value="RFD80076.1"/>
    <property type="molecule type" value="Genomic_DNA"/>
</dbReference>
<dbReference type="PANTHER" id="PTHR19288">
    <property type="entry name" value="4-NITROPHENYLPHOSPHATASE-RELATED"/>
    <property type="match status" value="1"/>
</dbReference>
<dbReference type="Pfam" id="PF13344">
    <property type="entry name" value="Hydrolase_6"/>
    <property type="match status" value="1"/>
</dbReference>
<proteinExistence type="predicted"/>
<reference evidence="1 2" key="1">
    <citation type="submission" date="2016-02" db="EMBL/GenBank/DDBJ databases">
        <authorList>
            <person name="Alioto T."/>
            <person name="Alioto T."/>
        </authorList>
    </citation>
    <scope>NUCLEOTIDE SEQUENCE [LARGE SCALE GENOMIC DNA]</scope>
    <source>
        <strain evidence="1 2">NR010</strain>
    </source>
</reference>